<evidence type="ECO:0000256" key="3">
    <source>
        <dbReference type="ARBA" id="ARBA00022475"/>
    </source>
</evidence>
<dbReference type="PANTHER" id="PTHR23517">
    <property type="entry name" value="RESISTANCE PROTEIN MDTM, PUTATIVE-RELATED-RELATED"/>
    <property type="match status" value="1"/>
</dbReference>
<evidence type="ECO:0000256" key="1">
    <source>
        <dbReference type="ARBA" id="ARBA00004651"/>
    </source>
</evidence>
<dbReference type="SUPFAM" id="SSF103473">
    <property type="entry name" value="MFS general substrate transporter"/>
    <property type="match status" value="1"/>
</dbReference>
<evidence type="ECO:0000256" key="7">
    <source>
        <dbReference type="SAM" id="Coils"/>
    </source>
</evidence>
<reference evidence="10 11" key="1">
    <citation type="journal article" date="2019" name="PLoS Negl. Trop. Dis.">
        <title>Whole genome sequencing of Entamoeba nuttalli reveals mammalian host-related molecular signatures and a novel octapeptide-repeat surface protein.</title>
        <authorList>
            <person name="Tanaka M."/>
            <person name="Makiuchi T."/>
            <person name="Komiyama T."/>
            <person name="Shiina T."/>
            <person name="Osaki K."/>
            <person name="Tachibana H."/>
        </authorList>
    </citation>
    <scope>NUCLEOTIDE SEQUENCE [LARGE SCALE GENOMIC DNA]</scope>
    <source>
        <strain evidence="10 11">P19-061405</strain>
    </source>
</reference>
<proteinExistence type="predicted"/>
<evidence type="ECO:0000256" key="8">
    <source>
        <dbReference type="SAM" id="MobiDB-lite"/>
    </source>
</evidence>
<comment type="caution">
    <text evidence="10">The sequence shown here is derived from an EMBL/GenBank/DDBJ whole genome shotgun (WGS) entry which is preliminary data.</text>
</comment>
<accession>A0ABQ0DCD2</accession>
<evidence type="ECO:0000256" key="2">
    <source>
        <dbReference type="ARBA" id="ARBA00022448"/>
    </source>
</evidence>
<protein>
    <recommendedName>
        <fullName evidence="12">Major facilitator superfamily protein</fullName>
    </recommendedName>
</protein>
<dbReference type="Proteomes" id="UP001628156">
    <property type="component" value="Unassembled WGS sequence"/>
</dbReference>
<dbReference type="InterPro" id="IPR050171">
    <property type="entry name" value="MFS_Transporters"/>
</dbReference>
<evidence type="ECO:0008006" key="12">
    <source>
        <dbReference type="Google" id="ProtNLM"/>
    </source>
</evidence>
<feature type="transmembrane region" description="Helical" evidence="9">
    <location>
        <begin position="165"/>
        <end position="187"/>
    </location>
</feature>
<keyword evidence="3" id="KW-1003">Cell membrane</keyword>
<dbReference type="Gene3D" id="1.20.1250.20">
    <property type="entry name" value="MFS general substrate transporter like domains"/>
    <property type="match status" value="1"/>
</dbReference>
<evidence type="ECO:0000256" key="6">
    <source>
        <dbReference type="ARBA" id="ARBA00023136"/>
    </source>
</evidence>
<keyword evidence="4 9" id="KW-0812">Transmembrane</keyword>
<dbReference type="PANTHER" id="PTHR23517:SF3">
    <property type="entry name" value="INTEGRAL MEMBRANE TRANSPORT PROTEIN"/>
    <property type="match status" value="1"/>
</dbReference>
<keyword evidence="6 9" id="KW-0472">Membrane</keyword>
<keyword evidence="11" id="KW-1185">Reference proteome</keyword>
<feature type="region of interest" description="Disordered" evidence="8">
    <location>
        <begin position="326"/>
        <end position="394"/>
    </location>
</feature>
<evidence type="ECO:0000256" key="4">
    <source>
        <dbReference type="ARBA" id="ARBA00022692"/>
    </source>
</evidence>
<evidence type="ECO:0000256" key="9">
    <source>
        <dbReference type="SAM" id="Phobius"/>
    </source>
</evidence>
<evidence type="ECO:0000256" key="5">
    <source>
        <dbReference type="ARBA" id="ARBA00022989"/>
    </source>
</evidence>
<dbReference type="EMBL" id="BAAFRS010000054">
    <property type="protein sequence ID" value="GAB1220510.1"/>
    <property type="molecule type" value="Genomic_DNA"/>
</dbReference>
<keyword evidence="2" id="KW-0813">Transport</keyword>
<feature type="compositionally biased region" description="Polar residues" evidence="8">
    <location>
        <begin position="380"/>
        <end position="394"/>
    </location>
</feature>
<comment type="subcellular location">
    <subcellularLocation>
        <location evidence="1">Cell membrane</location>
        <topology evidence="1">Multi-pass membrane protein</topology>
    </subcellularLocation>
</comment>
<keyword evidence="7" id="KW-0175">Coiled coil</keyword>
<feature type="coiled-coil region" evidence="7">
    <location>
        <begin position="8"/>
        <end position="95"/>
    </location>
</feature>
<name>A0ABQ0DCD2_9EUKA</name>
<dbReference type="InterPro" id="IPR036259">
    <property type="entry name" value="MFS_trans_sf"/>
</dbReference>
<feature type="transmembrane region" description="Helical" evidence="9">
    <location>
        <begin position="123"/>
        <end position="145"/>
    </location>
</feature>
<feature type="transmembrane region" description="Helical" evidence="9">
    <location>
        <begin position="287"/>
        <end position="313"/>
    </location>
</feature>
<gene>
    <name evidence="10" type="ORF">ENUP19_0054G0084</name>
</gene>
<sequence length="394" mass="45031">MKRTTKPEKGKQEEMNKLNKLKEELSKSENDIKMKKAECVRIMTDYDIELKFLNAKIQYQIGTDQNELQMLNDKIREYKEQIKQLNEQINKLNDNALSPSFIQLKEDEAELHKEIEKSLIIYFLYYLNELVIHFTVYGTVAVFGNQYIDFADENNIVLNGVNDDSGTYCSLFLGIVYFSQSFCFWVLGQFSYWQYKQTLNIIVQIFIGAICLALIYLRNGWVLCVLAIPIGIISGYDLQSNVLYSINAGPKIKGVILGMSECVGELTCCLCPLFAGLIATQTDDRKWALWFGLILQCVGIVLCIITQAITIILERFDKQKESDEIELGNNEYQEPTPIEDVDVDTNLVHQIEIEDGNVSESSELDKEEDADEKNPEENENAQPTGTPEQKPSNE</sequence>
<keyword evidence="5 9" id="KW-1133">Transmembrane helix</keyword>
<feature type="transmembrane region" description="Helical" evidence="9">
    <location>
        <begin position="223"/>
        <end position="244"/>
    </location>
</feature>
<evidence type="ECO:0000313" key="10">
    <source>
        <dbReference type="EMBL" id="GAB1220510.1"/>
    </source>
</evidence>
<organism evidence="10 11">
    <name type="scientific">Entamoeba nuttalli</name>
    <dbReference type="NCBI Taxonomy" id="412467"/>
    <lineage>
        <taxon>Eukaryota</taxon>
        <taxon>Amoebozoa</taxon>
        <taxon>Evosea</taxon>
        <taxon>Archamoebae</taxon>
        <taxon>Mastigamoebida</taxon>
        <taxon>Entamoebidae</taxon>
        <taxon>Entamoeba</taxon>
    </lineage>
</organism>
<evidence type="ECO:0000313" key="11">
    <source>
        <dbReference type="Proteomes" id="UP001628156"/>
    </source>
</evidence>
<feature type="transmembrane region" description="Helical" evidence="9">
    <location>
        <begin position="256"/>
        <end position="275"/>
    </location>
</feature>